<organism evidence="1 2">
    <name type="scientific">Taxus chinensis</name>
    <name type="common">Chinese yew</name>
    <name type="synonym">Taxus wallichiana var. chinensis</name>
    <dbReference type="NCBI Taxonomy" id="29808"/>
    <lineage>
        <taxon>Eukaryota</taxon>
        <taxon>Viridiplantae</taxon>
        <taxon>Streptophyta</taxon>
        <taxon>Embryophyta</taxon>
        <taxon>Tracheophyta</taxon>
        <taxon>Spermatophyta</taxon>
        <taxon>Pinopsida</taxon>
        <taxon>Pinidae</taxon>
        <taxon>Conifers II</taxon>
        <taxon>Cupressales</taxon>
        <taxon>Taxaceae</taxon>
        <taxon>Taxus</taxon>
    </lineage>
</organism>
<comment type="caution">
    <text evidence="1">The sequence shown here is derived from an EMBL/GenBank/DDBJ whole genome shotgun (WGS) entry which is preliminary data.</text>
</comment>
<proteinExistence type="predicted"/>
<keyword evidence="2" id="KW-1185">Reference proteome</keyword>
<feature type="non-terminal residue" evidence="1">
    <location>
        <position position="1"/>
    </location>
</feature>
<dbReference type="Proteomes" id="UP000824469">
    <property type="component" value="Unassembled WGS sequence"/>
</dbReference>
<gene>
    <name evidence="1" type="ORF">KI387_008663</name>
</gene>
<dbReference type="EMBL" id="JAHRHJ020000008">
    <property type="protein sequence ID" value="KAH9304259.1"/>
    <property type="molecule type" value="Genomic_DNA"/>
</dbReference>
<evidence type="ECO:0000313" key="2">
    <source>
        <dbReference type="Proteomes" id="UP000824469"/>
    </source>
</evidence>
<evidence type="ECO:0000313" key="1">
    <source>
        <dbReference type="EMBL" id="KAH9304259.1"/>
    </source>
</evidence>
<feature type="non-terminal residue" evidence="1">
    <location>
        <position position="57"/>
    </location>
</feature>
<dbReference type="AlphaFoldDB" id="A0AA38CWD3"/>
<protein>
    <submittedName>
        <fullName evidence="1">Uncharacterized protein</fullName>
    </submittedName>
</protein>
<reference evidence="1 2" key="1">
    <citation type="journal article" date="2021" name="Nat. Plants">
        <title>The Taxus genome provides insights into paclitaxel biosynthesis.</title>
        <authorList>
            <person name="Xiong X."/>
            <person name="Gou J."/>
            <person name="Liao Q."/>
            <person name="Li Y."/>
            <person name="Zhou Q."/>
            <person name="Bi G."/>
            <person name="Li C."/>
            <person name="Du R."/>
            <person name="Wang X."/>
            <person name="Sun T."/>
            <person name="Guo L."/>
            <person name="Liang H."/>
            <person name="Lu P."/>
            <person name="Wu Y."/>
            <person name="Zhang Z."/>
            <person name="Ro D.K."/>
            <person name="Shang Y."/>
            <person name="Huang S."/>
            <person name="Yan J."/>
        </authorList>
    </citation>
    <scope>NUCLEOTIDE SEQUENCE [LARGE SCALE GENOMIC DNA]</scope>
    <source>
        <strain evidence="1">Ta-2019</strain>
    </source>
</reference>
<sequence>VQESVSKAMKIKFVGVKQGNSLSSEYAKVEDNNVIHKDLKNLEVRMLIIPREPIEDK</sequence>
<accession>A0AA38CWD3</accession>
<name>A0AA38CWD3_TAXCH</name>